<dbReference type="InterPro" id="IPR050267">
    <property type="entry name" value="Anti-sigma-factor_SerPK"/>
</dbReference>
<dbReference type="KEGG" id="mgor:H0P51_18040"/>
<gene>
    <name evidence="3" type="ORF">H0P51_18040</name>
</gene>
<feature type="domain" description="Histidine kinase/HSP90-like ATPase" evidence="2">
    <location>
        <begin position="26"/>
        <end position="147"/>
    </location>
</feature>
<evidence type="ECO:0000259" key="2">
    <source>
        <dbReference type="Pfam" id="PF13581"/>
    </source>
</evidence>
<keyword evidence="1" id="KW-0418">Kinase</keyword>
<sequence>MSGTTSSDQVGFGEAGELELMNTGNADAYTVATFRQDLSDWLNLHLELDEDRAADILLATDEALSNCADHAYRVVGHVGSMSLQIAYNPATTRLGICISDHGRWIEPNPVAPPANAVRGRGILLMRALADECSIDGRPAGTTVCLRFDDCPPNSFVWSHAS</sequence>
<protein>
    <submittedName>
        <fullName evidence="3">ATP-binding protein</fullName>
    </submittedName>
</protein>
<dbReference type="Gene3D" id="3.30.565.10">
    <property type="entry name" value="Histidine kinase-like ATPase, C-terminal domain"/>
    <property type="match status" value="1"/>
</dbReference>
<dbReference type="SUPFAM" id="SSF55874">
    <property type="entry name" value="ATPase domain of HSP90 chaperone/DNA topoisomerase II/histidine kinase"/>
    <property type="match status" value="1"/>
</dbReference>
<evidence type="ECO:0000313" key="4">
    <source>
        <dbReference type="Proteomes" id="UP000510682"/>
    </source>
</evidence>
<dbReference type="PANTHER" id="PTHR35526">
    <property type="entry name" value="ANTI-SIGMA-F FACTOR RSBW-RELATED"/>
    <property type="match status" value="1"/>
</dbReference>
<keyword evidence="4" id="KW-1185">Reference proteome</keyword>
<keyword evidence="1" id="KW-0808">Transferase</keyword>
<dbReference type="EMBL" id="CP059165">
    <property type="protein sequence ID" value="QLL05718.1"/>
    <property type="molecule type" value="Genomic_DNA"/>
</dbReference>
<dbReference type="GO" id="GO:0004674">
    <property type="term" value="F:protein serine/threonine kinase activity"/>
    <property type="evidence" value="ECO:0007669"/>
    <property type="project" value="UniProtKB-KW"/>
</dbReference>
<dbReference type="Proteomes" id="UP000510682">
    <property type="component" value="Chromosome"/>
</dbReference>
<accession>A0A7D6I317</accession>
<dbReference type="PANTHER" id="PTHR35526:SF3">
    <property type="entry name" value="ANTI-SIGMA-F FACTOR RSBW"/>
    <property type="match status" value="1"/>
</dbReference>
<organism evidence="3 4">
    <name type="scientific">Mycobacterium vicinigordonae</name>
    <dbReference type="NCBI Taxonomy" id="1719132"/>
    <lineage>
        <taxon>Bacteria</taxon>
        <taxon>Bacillati</taxon>
        <taxon>Actinomycetota</taxon>
        <taxon>Actinomycetes</taxon>
        <taxon>Mycobacteriales</taxon>
        <taxon>Mycobacteriaceae</taxon>
        <taxon>Mycobacterium</taxon>
    </lineage>
</organism>
<dbReference type="Pfam" id="PF13581">
    <property type="entry name" value="HATPase_c_2"/>
    <property type="match status" value="1"/>
</dbReference>
<keyword evidence="3" id="KW-0547">Nucleotide-binding</keyword>
<reference evidence="3 4" key="2">
    <citation type="submission" date="2020-07" db="EMBL/GenBank/DDBJ databases">
        <authorList>
            <person name="Yu X."/>
        </authorList>
    </citation>
    <scope>NUCLEOTIDE SEQUENCE [LARGE SCALE GENOMIC DNA]</scope>
    <source>
        <strain evidence="4">24</strain>
    </source>
</reference>
<dbReference type="CDD" id="cd16936">
    <property type="entry name" value="HATPase_RsbW-like"/>
    <property type="match status" value="1"/>
</dbReference>
<dbReference type="InterPro" id="IPR003594">
    <property type="entry name" value="HATPase_dom"/>
</dbReference>
<proteinExistence type="predicted"/>
<keyword evidence="1" id="KW-0723">Serine/threonine-protein kinase</keyword>
<reference evidence="4" key="3">
    <citation type="submission" date="2023-07" db="EMBL/GenBank/DDBJ databases">
        <title>Description of Mycobacterium gordonae subsp. intergordonae subsp.nov. and Mycobacterium gordonae subsp. gordonae subsp. nov.</title>
        <authorList>
            <person name="Huang H."/>
        </authorList>
    </citation>
    <scope>NUCLEOTIDE SEQUENCE [LARGE SCALE GENOMIC DNA]</scope>
    <source>
        <strain evidence="4">24</strain>
    </source>
</reference>
<dbReference type="InterPro" id="IPR036890">
    <property type="entry name" value="HATPase_C_sf"/>
</dbReference>
<dbReference type="RefSeq" id="WP_180914168.1">
    <property type="nucleotide sequence ID" value="NZ_CP059165.1"/>
</dbReference>
<dbReference type="GO" id="GO:0005524">
    <property type="term" value="F:ATP binding"/>
    <property type="evidence" value="ECO:0007669"/>
    <property type="project" value="UniProtKB-KW"/>
</dbReference>
<keyword evidence="3" id="KW-0067">ATP-binding</keyword>
<dbReference type="AlphaFoldDB" id="A0A7D6I317"/>
<evidence type="ECO:0000313" key="3">
    <source>
        <dbReference type="EMBL" id="QLL05718.1"/>
    </source>
</evidence>
<evidence type="ECO:0000256" key="1">
    <source>
        <dbReference type="ARBA" id="ARBA00022527"/>
    </source>
</evidence>
<name>A0A7D6I317_9MYCO</name>
<reference evidence="4" key="1">
    <citation type="submission" date="2020-07" db="EMBL/GenBank/DDBJ databases">
        <title>Description of Mycobacterium gordonae subsp. intergordonae subsp.nov. and Mycobacterium gordonae subsp. gordonae subsp. nov.</title>
        <authorList>
            <person name="Yu X."/>
        </authorList>
    </citation>
    <scope>NUCLEOTIDE SEQUENCE [LARGE SCALE GENOMIC DNA]</scope>
    <source>
        <strain evidence="4">24</strain>
    </source>
</reference>